<dbReference type="Proteomes" id="UP000813444">
    <property type="component" value="Unassembled WGS sequence"/>
</dbReference>
<dbReference type="EMBL" id="JAGPNK010000012">
    <property type="protein sequence ID" value="KAH7310399.1"/>
    <property type="molecule type" value="Genomic_DNA"/>
</dbReference>
<keyword evidence="4" id="KW-1185">Reference proteome</keyword>
<feature type="domain" description="SGNH hydrolase-type esterase" evidence="2">
    <location>
        <begin position="220"/>
        <end position="412"/>
    </location>
</feature>
<gene>
    <name evidence="3" type="ORF">B0I35DRAFT_438910</name>
</gene>
<dbReference type="SUPFAM" id="SSF52266">
    <property type="entry name" value="SGNH hydrolase"/>
    <property type="match status" value="1"/>
</dbReference>
<feature type="signal peptide" evidence="1">
    <location>
        <begin position="1"/>
        <end position="25"/>
    </location>
</feature>
<dbReference type="Pfam" id="PF13472">
    <property type="entry name" value="Lipase_GDSL_2"/>
    <property type="match status" value="1"/>
</dbReference>
<protein>
    <submittedName>
        <fullName evidence="3">GDSL-like Lipase/Acylhydrolase</fullName>
    </submittedName>
</protein>
<name>A0A8K0WND1_9HYPO</name>
<dbReference type="Gene3D" id="3.40.50.1110">
    <property type="entry name" value="SGNH hydrolase"/>
    <property type="match status" value="1"/>
</dbReference>
<keyword evidence="1" id="KW-0732">Signal</keyword>
<reference evidence="3" key="1">
    <citation type="journal article" date="2021" name="Nat. Commun.">
        <title>Genetic determinants of endophytism in the Arabidopsis root mycobiome.</title>
        <authorList>
            <person name="Mesny F."/>
            <person name="Miyauchi S."/>
            <person name="Thiergart T."/>
            <person name="Pickel B."/>
            <person name="Atanasova L."/>
            <person name="Karlsson M."/>
            <person name="Huettel B."/>
            <person name="Barry K.W."/>
            <person name="Haridas S."/>
            <person name="Chen C."/>
            <person name="Bauer D."/>
            <person name="Andreopoulos W."/>
            <person name="Pangilinan J."/>
            <person name="LaButti K."/>
            <person name="Riley R."/>
            <person name="Lipzen A."/>
            <person name="Clum A."/>
            <person name="Drula E."/>
            <person name="Henrissat B."/>
            <person name="Kohler A."/>
            <person name="Grigoriev I.V."/>
            <person name="Martin F.M."/>
            <person name="Hacquard S."/>
        </authorList>
    </citation>
    <scope>NUCLEOTIDE SEQUENCE</scope>
    <source>
        <strain evidence="3">MPI-CAGE-CH-0235</strain>
    </source>
</reference>
<dbReference type="CDD" id="cd01830">
    <property type="entry name" value="XynE_like"/>
    <property type="match status" value="1"/>
</dbReference>
<feature type="chain" id="PRO_5035432827" evidence="1">
    <location>
        <begin position="26"/>
        <end position="434"/>
    </location>
</feature>
<organism evidence="3 4">
    <name type="scientific">Stachybotrys elegans</name>
    <dbReference type="NCBI Taxonomy" id="80388"/>
    <lineage>
        <taxon>Eukaryota</taxon>
        <taxon>Fungi</taxon>
        <taxon>Dikarya</taxon>
        <taxon>Ascomycota</taxon>
        <taxon>Pezizomycotina</taxon>
        <taxon>Sordariomycetes</taxon>
        <taxon>Hypocreomycetidae</taxon>
        <taxon>Hypocreales</taxon>
        <taxon>Stachybotryaceae</taxon>
        <taxon>Stachybotrys</taxon>
    </lineage>
</organism>
<evidence type="ECO:0000259" key="2">
    <source>
        <dbReference type="Pfam" id="PF13472"/>
    </source>
</evidence>
<dbReference type="AlphaFoldDB" id="A0A8K0WND1"/>
<dbReference type="InterPro" id="IPR036514">
    <property type="entry name" value="SGNH_hydro_sf"/>
</dbReference>
<dbReference type="PANTHER" id="PTHR43784:SF3">
    <property type="entry name" value="GDSL FAMILY LIPASE"/>
    <property type="match status" value="1"/>
</dbReference>
<dbReference type="InterPro" id="IPR053140">
    <property type="entry name" value="GDSL_Rv0518-like"/>
</dbReference>
<dbReference type="PANTHER" id="PTHR43784">
    <property type="entry name" value="GDSL-LIKE LIPASE/ACYLHYDROLASE, PUTATIVE (AFU_ORTHOLOGUE AFUA_2G00820)-RELATED"/>
    <property type="match status" value="1"/>
</dbReference>
<evidence type="ECO:0000313" key="3">
    <source>
        <dbReference type="EMBL" id="KAH7310399.1"/>
    </source>
</evidence>
<dbReference type="OrthoDB" id="10071171at2759"/>
<evidence type="ECO:0000256" key="1">
    <source>
        <dbReference type="SAM" id="SignalP"/>
    </source>
</evidence>
<evidence type="ECO:0000313" key="4">
    <source>
        <dbReference type="Proteomes" id="UP000813444"/>
    </source>
</evidence>
<comment type="caution">
    <text evidence="3">The sequence shown here is derived from an EMBL/GenBank/DDBJ whole genome shotgun (WGS) entry which is preliminary data.</text>
</comment>
<dbReference type="InterPro" id="IPR013830">
    <property type="entry name" value="SGNH_hydro"/>
</dbReference>
<proteinExistence type="predicted"/>
<accession>A0A8K0WND1</accession>
<sequence length="434" mass="46759">MKHYGNFVTAVTVSIASLLPGFALASNRVSQVPGNDWVTLWGAMPQLTEPANLPPPPFNRTGRVFDNSSIRQTVKVSLDADVIRLQLTNAFGGSDLPITAVTVALPSEQVAGISGIQQDTLQTLTFSGTESFIIPNGAVVVSDPVEFSVAAQSILSISIYLQNGQATNYITSHPGSRTTSHFVSGNHINDEDFEGGASADHWYFIDSIEGQLSEGSTIAFVGDSITDGRGSTTNGNDRWPDQLLSRMQESGRLNKTAILNVAAGGNRILADGLGPNALGRIDRDVISHSGVEYAIIFEGINDIGTGPTDATTQRRIGERVIQAYDQMIHRLHRRGITVYGATLTPAGGSDNGYGHPNREVTRQTLNTWIRENGKFDAVIDFDAATRDPQQPTRLLPRYDTGDHLHLNPAGFAAMAAAVDLELFQQSACKRFARL</sequence>